<evidence type="ECO:0000256" key="2">
    <source>
        <dbReference type="ARBA" id="ARBA00022722"/>
    </source>
</evidence>
<dbReference type="Proteomes" id="UP000887561">
    <property type="component" value="Unplaced"/>
</dbReference>
<keyword evidence="7" id="KW-1185">Reference proteome</keyword>
<dbReference type="InterPro" id="IPR022894">
    <property type="entry name" value="Oligoribonuclease"/>
</dbReference>
<reference evidence="8" key="1">
    <citation type="submission" date="2022-11" db="UniProtKB">
        <authorList>
            <consortium name="WormBaseParasite"/>
        </authorList>
    </citation>
    <scope>IDENTIFICATION</scope>
</reference>
<evidence type="ECO:0000259" key="6">
    <source>
        <dbReference type="SMART" id="SM00479"/>
    </source>
</evidence>
<keyword evidence="3" id="KW-0378">Hydrolase</keyword>
<dbReference type="GO" id="GO:0005739">
    <property type="term" value="C:mitochondrion"/>
    <property type="evidence" value="ECO:0007669"/>
    <property type="project" value="TreeGrafter"/>
</dbReference>
<dbReference type="GO" id="GO:0003676">
    <property type="term" value="F:nucleic acid binding"/>
    <property type="evidence" value="ECO:0007669"/>
    <property type="project" value="InterPro"/>
</dbReference>
<evidence type="ECO:0000313" key="7">
    <source>
        <dbReference type="Proteomes" id="UP000887561"/>
    </source>
</evidence>
<dbReference type="SUPFAM" id="SSF53098">
    <property type="entry name" value="Ribonuclease H-like"/>
    <property type="match status" value="1"/>
</dbReference>
<accession>A0A915N2U9</accession>
<dbReference type="Gene3D" id="3.30.420.10">
    <property type="entry name" value="Ribonuclease H-like superfamily/Ribonuclease H"/>
    <property type="match status" value="1"/>
</dbReference>
<dbReference type="InterPro" id="IPR013520">
    <property type="entry name" value="Ribonucl_H"/>
</dbReference>
<dbReference type="SMART" id="SM00479">
    <property type="entry name" value="EXOIII"/>
    <property type="match status" value="1"/>
</dbReference>
<evidence type="ECO:0000256" key="4">
    <source>
        <dbReference type="ARBA" id="ARBA00022839"/>
    </source>
</evidence>
<name>A0A915N2U9_MELJA</name>
<protein>
    <recommendedName>
        <fullName evidence="5">Probable oligoribonuclease</fullName>
    </recommendedName>
</protein>
<dbReference type="GO" id="GO:0000175">
    <property type="term" value="F:3'-5'-RNA exonuclease activity"/>
    <property type="evidence" value="ECO:0007669"/>
    <property type="project" value="InterPro"/>
</dbReference>
<dbReference type="InterPro" id="IPR036397">
    <property type="entry name" value="RNaseH_sf"/>
</dbReference>
<keyword evidence="4" id="KW-0269">Exonuclease</keyword>
<evidence type="ECO:0000256" key="3">
    <source>
        <dbReference type="ARBA" id="ARBA00022801"/>
    </source>
</evidence>
<dbReference type="FunFam" id="3.30.420.10:FF:000003">
    <property type="entry name" value="Oligoribonuclease"/>
    <property type="match status" value="1"/>
</dbReference>
<keyword evidence="2" id="KW-0540">Nuclease</keyword>
<dbReference type="PANTHER" id="PTHR11046">
    <property type="entry name" value="OLIGORIBONUCLEASE, MITOCHONDRIAL"/>
    <property type="match status" value="1"/>
</dbReference>
<proteinExistence type="inferred from homology"/>
<feature type="domain" description="Exonuclease" evidence="6">
    <location>
        <begin position="21"/>
        <end position="199"/>
    </location>
</feature>
<evidence type="ECO:0000313" key="8">
    <source>
        <dbReference type="WBParaSite" id="scaffold635_cov190.g1470"/>
    </source>
</evidence>
<comment type="similarity">
    <text evidence="1">Belongs to the oligoribonuclease family.</text>
</comment>
<dbReference type="InterPro" id="IPR012337">
    <property type="entry name" value="RNaseH-like_sf"/>
</dbReference>
<organism evidence="7 8">
    <name type="scientific">Meloidogyne javanica</name>
    <name type="common">Root-knot nematode worm</name>
    <dbReference type="NCBI Taxonomy" id="6303"/>
    <lineage>
        <taxon>Eukaryota</taxon>
        <taxon>Metazoa</taxon>
        <taxon>Ecdysozoa</taxon>
        <taxon>Nematoda</taxon>
        <taxon>Chromadorea</taxon>
        <taxon>Rhabditida</taxon>
        <taxon>Tylenchina</taxon>
        <taxon>Tylenchomorpha</taxon>
        <taxon>Tylenchoidea</taxon>
        <taxon>Meloidogynidae</taxon>
        <taxon>Meloidogyninae</taxon>
        <taxon>Meloidogyne</taxon>
        <taxon>Meloidogyne incognita group</taxon>
    </lineage>
</organism>
<sequence length="199" mass="23178">MATTDNNKIINNMPPSLNEQRLIWIDCEMTGLDPVKHRLVEIACVVTEGDLKVGNMAEFGPFAIKQPTNILEGMNDFVMQMHEKNGLLKRVESEGIEENEVENKLMEFLLAHTPPKTCQLAGNSVHYDLQFLKRYMPKFVEHLHYRIIDVSTIKELVKRWYSDSEELVNMPPKKLNHLAMDDIKESIDELIYYKKHFFV</sequence>
<evidence type="ECO:0000256" key="5">
    <source>
        <dbReference type="ARBA" id="ARBA00072681"/>
    </source>
</evidence>
<evidence type="ECO:0000256" key="1">
    <source>
        <dbReference type="ARBA" id="ARBA00009921"/>
    </source>
</evidence>
<dbReference type="Pfam" id="PF00929">
    <property type="entry name" value="RNase_T"/>
    <property type="match status" value="1"/>
</dbReference>
<dbReference type="NCBIfam" id="NF003765">
    <property type="entry name" value="PRK05359.1"/>
    <property type="match status" value="1"/>
</dbReference>
<dbReference type="AlphaFoldDB" id="A0A915N2U9"/>
<dbReference type="CDD" id="cd06135">
    <property type="entry name" value="Orn"/>
    <property type="match status" value="1"/>
</dbReference>
<dbReference type="PANTHER" id="PTHR11046:SF0">
    <property type="entry name" value="OLIGORIBONUCLEASE, MITOCHONDRIAL"/>
    <property type="match status" value="1"/>
</dbReference>
<dbReference type="WBParaSite" id="scaffold635_cov190.g1470">
    <property type="protein sequence ID" value="scaffold635_cov190.g1470"/>
    <property type="gene ID" value="scaffold635_cov190.g1470"/>
</dbReference>